<dbReference type="GO" id="GO:0005524">
    <property type="term" value="F:ATP binding"/>
    <property type="evidence" value="ECO:0007669"/>
    <property type="project" value="InterPro"/>
</dbReference>
<dbReference type="KEGG" id="vvy:VV2203"/>
<dbReference type="AlphaFoldDB" id="Q7MJF9"/>
<gene>
    <name evidence="2" type="ordered locus">VV2203</name>
</gene>
<dbReference type="RefSeq" id="WP_011150714.1">
    <property type="nucleotide sequence ID" value="NC_005139.1"/>
</dbReference>
<name>Q7MJF9_VIBVY</name>
<dbReference type="Proteomes" id="UP000002675">
    <property type="component" value="Chromosome I"/>
</dbReference>
<dbReference type="InterPro" id="IPR003959">
    <property type="entry name" value="ATPase_AAA_core"/>
</dbReference>
<evidence type="ECO:0000313" key="3">
    <source>
        <dbReference type="Proteomes" id="UP000002675"/>
    </source>
</evidence>
<organism evidence="2 3">
    <name type="scientific">Vibrio vulnificus (strain YJ016)</name>
    <dbReference type="NCBI Taxonomy" id="196600"/>
    <lineage>
        <taxon>Bacteria</taxon>
        <taxon>Pseudomonadati</taxon>
        <taxon>Pseudomonadota</taxon>
        <taxon>Gammaproteobacteria</taxon>
        <taxon>Vibrionales</taxon>
        <taxon>Vibrionaceae</taxon>
        <taxon>Vibrio</taxon>
    </lineage>
</organism>
<dbReference type="HOGENOM" id="CLU_472274_0_0_6"/>
<dbReference type="Gene3D" id="3.40.50.300">
    <property type="entry name" value="P-loop containing nucleotide triphosphate hydrolases"/>
    <property type="match status" value="1"/>
</dbReference>
<dbReference type="SMART" id="SM00382">
    <property type="entry name" value="AAA"/>
    <property type="match status" value="1"/>
</dbReference>
<reference evidence="2 3" key="1">
    <citation type="journal article" date="2003" name="Genome Res.">
        <title>Comparative genome analysis of Vibrio vulnificus, a marine pathogen.</title>
        <authorList>
            <person name="Chen C.Y."/>
            <person name="Wu K.M."/>
            <person name="Chang Y.C."/>
            <person name="Chang C.H."/>
            <person name="Tsai H.C."/>
            <person name="Liao T.L."/>
            <person name="Liu Y.M."/>
            <person name="Chen H.J."/>
            <person name="Shen A.B."/>
            <person name="Li J.C."/>
            <person name="Su T.L."/>
            <person name="Shao C.P."/>
            <person name="Lee C.T."/>
            <person name="Hor L.I."/>
            <person name="Tsai S.F."/>
        </authorList>
    </citation>
    <scope>NUCLEOTIDE SEQUENCE [LARGE SCALE GENOMIC DNA]</scope>
    <source>
        <strain evidence="2 3">YJ016</strain>
    </source>
</reference>
<dbReference type="Pfam" id="PF13304">
    <property type="entry name" value="AAA_21"/>
    <property type="match status" value="1"/>
</dbReference>
<dbReference type="InterPro" id="IPR027417">
    <property type="entry name" value="P-loop_NTPase"/>
</dbReference>
<dbReference type="EMBL" id="BA000037">
    <property type="protein sequence ID" value="BAC94967.1"/>
    <property type="molecule type" value="Genomic_DNA"/>
</dbReference>
<dbReference type="PATRIC" id="fig|196600.6.peg.2217"/>
<proteinExistence type="predicted"/>
<dbReference type="GO" id="GO:0006302">
    <property type="term" value="P:double-strand break repair"/>
    <property type="evidence" value="ECO:0007669"/>
    <property type="project" value="TreeGrafter"/>
</dbReference>
<protein>
    <recommendedName>
        <fullName evidence="1">AAA+ ATPase domain-containing protein</fullName>
    </recommendedName>
</protein>
<sequence length="603" mass="69187">MATISLPLPPNVLYKEAQQIEFDKIATFIGGNGSGKSTILKSIFDEKLKGSLYEDFKVVCFSSGQNESYSERFAHYLNNERKDKRALSLDCFYYDKSLAKLLVFLSTTGNQNGLVRKFLRHNDYVVENEFEEDDSTKITFDIKVDKAYVSLVEQAQKEEAQGNSDVMTNKAYHLTLSNFINTLVDDSYDFRQPLELKTIQLSQSGLSKVSFETDEHTSFDSKIMFFTQAADNDYFVVKKSLDLEFLKVNGSSSEESKPLRLEDLSDGEYQLLFLYALVDLFDRENTLFLFDEADSHLHYKNIDHLWTTFNKISGRVLTTTHLIDSISKSGLDKLKVIEKGEIKSGEKISYLSSRLKELSEINNTQLKAMSIAENIVFMDDEDDWIIFKQLAIRKLAETEEKKAQMISFLNKFIVIKQESGFEKDAQVFGHAKIKRLDNFVGYLEGHLHNTKNVYLICDRDEYLLNNIGTEKCKLLVQNNGTQKFNKNKLTSHLLSWKRREIKHYLVSPTALVNTVDELNEIFDLGRKTGLSEGNPGDYDTNGKYNDKLASIESNLVKDLVDPYVKDEVGFCSNKTQAFVNRIPKEEISEDIVEMYNYLVKTNE</sequence>
<evidence type="ECO:0000313" key="2">
    <source>
        <dbReference type="EMBL" id="BAC94967.1"/>
    </source>
</evidence>
<dbReference type="PANTHER" id="PTHR32182">
    <property type="entry name" value="DNA REPLICATION AND REPAIR PROTEIN RECF"/>
    <property type="match status" value="1"/>
</dbReference>
<feature type="domain" description="AAA+ ATPase" evidence="1">
    <location>
        <begin position="22"/>
        <end position="341"/>
    </location>
</feature>
<dbReference type="InterPro" id="IPR003593">
    <property type="entry name" value="AAA+_ATPase"/>
</dbReference>
<dbReference type="GO" id="GO:0016887">
    <property type="term" value="F:ATP hydrolysis activity"/>
    <property type="evidence" value="ECO:0007669"/>
    <property type="project" value="InterPro"/>
</dbReference>
<accession>Q7MJF9</accession>
<dbReference type="CDD" id="cd00267">
    <property type="entry name" value="ABC_ATPase"/>
    <property type="match status" value="1"/>
</dbReference>
<dbReference type="PANTHER" id="PTHR32182:SF22">
    <property type="entry name" value="ATP-DEPENDENT ENDONUCLEASE, OLD FAMILY-RELATED"/>
    <property type="match status" value="1"/>
</dbReference>
<dbReference type="SUPFAM" id="SSF52540">
    <property type="entry name" value="P-loop containing nucleoside triphosphate hydrolases"/>
    <property type="match status" value="1"/>
</dbReference>
<evidence type="ECO:0000259" key="1">
    <source>
        <dbReference type="SMART" id="SM00382"/>
    </source>
</evidence>
<dbReference type="GO" id="GO:0000731">
    <property type="term" value="P:DNA synthesis involved in DNA repair"/>
    <property type="evidence" value="ECO:0007669"/>
    <property type="project" value="TreeGrafter"/>
</dbReference>